<feature type="domain" description="Orn/DAP/Arg decarboxylase 2 N-terminal" evidence="10">
    <location>
        <begin position="36"/>
        <end position="293"/>
    </location>
</feature>
<dbReference type="AlphaFoldDB" id="A0A917B0A9"/>
<feature type="domain" description="Orn/DAP/Arg decarboxylase 2 C-terminal" evidence="9">
    <location>
        <begin position="30"/>
        <end position="384"/>
    </location>
</feature>
<protein>
    <recommendedName>
        <fullName evidence="5 6">Diaminopimelate decarboxylase</fullName>
        <shortName evidence="5">DAP decarboxylase</shortName>
        <shortName evidence="5">DAPDC</shortName>
        <ecNumber evidence="5 6">4.1.1.20</ecNumber>
    </recommendedName>
</protein>
<feature type="binding site" evidence="5">
    <location>
        <position position="326"/>
    </location>
    <ligand>
        <name>substrate</name>
    </ligand>
</feature>
<feature type="active site" description="Proton donor" evidence="7">
    <location>
        <position position="357"/>
    </location>
</feature>
<dbReference type="PANTHER" id="PTHR43727">
    <property type="entry name" value="DIAMINOPIMELATE DECARBOXYLASE"/>
    <property type="match status" value="1"/>
</dbReference>
<dbReference type="EC" id="4.1.1.20" evidence="5 6"/>
<dbReference type="Pfam" id="PF02784">
    <property type="entry name" value="Orn_Arg_deC_N"/>
    <property type="match status" value="1"/>
</dbReference>
<feature type="binding site" evidence="5">
    <location>
        <position position="358"/>
    </location>
    <ligand>
        <name>substrate</name>
    </ligand>
</feature>
<dbReference type="SUPFAM" id="SSF51419">
    <property type="entry name" value="PLP-binding barrel"/>
    <property type="match status" value="1"/>
</dbReference>
<evidence type="ECO:0000256" key="1">
    <source>
        <dbReference type="ARBA" id="ARBA00001933"/>
    </source>
</evidence>
<keyword evidence="2 5" id="KW-0210">Decarboxylase</keyword>
<sequence>MRREINDQGKLLIGGIPASVIAETYGTPVYVYDVARIRQNARAFVQTFKKHNIPAQVAYASKAFSSIAMLEVANQEGLSLDVVSEGELHTAIRAGFPVEKIHMHGNNKSLAELQMAVEYNIGCVVVDNFYEIALLTDVLAEKEKSMDVLLRVTPGIEAHTHDYILTGQEDSKFGFDLSSGQAEKAFQLLNANDQVTVKGLHCHIGSQIFETSGFTLATQKLFETMKDWRERFNYNADVLNLGGGFGIQYTEEDDPLELDQYAIALIDEVKLQSEKLNYPMPEIWIEPGRAIVGDAGVTLYTMGSIKEIPGVRTYASVDGGMTDNIRPALYQAKYDAVLADKMHQPAEKEYAIAGKCCESGDMLLWDVKLPNVEPHDLMAVFSTGAYGYAMANNYNRFGKAAVVFVENGEHQLVVRREDFEEITRLDLSYTKQEENNYETSND</sequence>
<feature type="binding site" evidence="5">
    <location>
        <position position="244"/>
    </location>
    <ligand>
        <name>pyridoxal 5'-phosphate</name>
        <dbReference type="ChEBI" id="CHEBI:597326"/>
    </ligand>
</feature>
<dbReference type="InterPro" id="IPR022644">
    <property type="entry name" value="De-COase2_N"/>
</dbReference>
<dbReference type="GO" id="GO:0009089">
    <property type="term" value="P:lysine biosynthetic process via diaminopimelate"/>
    <property type="evidence" value="ECO:0007669"/>
    <property type="project" value="UniProtKB-UniRule"/>
</dbReference>
<keyword evidence="5" id="KW-0028">Amino-acid biosynthesis</keyword>
<feature type="binding site" evidence="5">
    <location>
        <position position="386"/>
    </location>
    <ligand>
        <name>pyridoxal 5'-phosphate</name>
        <dbReference type="ChEBI" id="CHEBI:597326"/>
    </ligand>
</feature>
<evidence type="ECO:0000256" key="6">
    <source>
        <dbReference type="NCBIfam" id="TIGR01048"/>
    </source>
</evidence>
<dbReference type="InterPro" id="IPR009006">
    <property type="entry name" value="Ala_racemase/Decarboxylase_C"/>
</dbReference>
<dbReference type="Gene3D" id="3.20.20.10">
    <property type="entry name" value="Alanine racemase"/>
    <property type="match status" value="1"/>
</dbReference>
<dbReference type="SUPFAM" id="SSF50621">
    <property type="entry name" value="Alanine racemase C-terminal domain-like"/>
    <property type="match status" value="1"/>
</dbReference>
<evidence type="ECO:0000256" key="5">
    <source>
        <dbReference type="HAMAP-Rule" id="MF_02120"/>
    </source>
</evidence>
<comment type="pathway">
    <text evidence="5 8">Amino-acid biosynthesis; L-lysine biosynthesis via DAP pathway; L-lysine from DL-2,6-diaminopimelate: step 1/1.</text>
</comment>
<accession>A0A917B0A9</accession>
<comment type="similarity">
    <text evidence="5">Belongs to the Orn/Lys/Arg decarboxylase class-II family. LysA subfamily.</text>
</comment>
<keyword evidence="3 5" id="KW-0663">Pyridoxal phosphate</keyword>
<comment type="subunit">
    <text evidence="5">Homodimer.</text>
</comment>
<feature type="binding site" evidence="5">
    <location>
        <position position="330"/>
    </location>
    <ligand>
        <name>substrate</name>
    </ligand>
</feature>
<evidence type="ECO:0000256" key="7">
    <source>
        <dbReference type="PIRSR" id="PIRSR600183-50"/>
    </source>
</evidence>
<evidence type="ECO:0000256" key="3">
    <source>
        <dbReference type="ARBA" id="ARBA00022898"/>
    </source>
</evidence>
<dbReference type="PROSITE" id="PS00878">
    <property type="entry name" value="ODR_DC_2_1"/>
    <property type="match status" value="1"/>
</dbReference>
<organism evidence="11 12">
    <name type="scientific">Halobacillus andaensis</name>
    <dbReference type="NCBI Taxonomy" id="1176239"/>
    <lineage>
        <taxon>Bacteria</taxon>
        <taxon>Bacillati</taxon>
        <taxon>Bacillota</taxon>
        <taxon>Bacilli</taxon>
        <taxon>Bacillales</taxon>
        <taxon>Bacillaceae</taxon>
        <taxon>Halobacillus</taxon>
    </lineage>
</organism>
<dbReference type="Pfam" id="PF00278">
    <property type="entry name" value="Orn_DAP_Arg_deC"/>
    <property type="match status" value="1"/>
</dbReference>
<dbReference type="Proteomes" id="UP000660110">
    <property type="component" value="Unassembled WGS sequence"/>
</dbReference>
<comment type="cofactor">
    <cofactor evidence="1 5 7 8">
        <name>pyridoxal 5'-phosphate</name>
        <dbReference type="ChEBI" id="CHEBI:597326"/>
    </cofactor>
</comment>
<keyword evidence="4 5" id="KW-0456">Lyase</keyword>
<comment type="catalytic activity">
    <reaction evidence="5 8">
        <text>meso-2,6-diaminopimelate + H(+) = L-lysine + CO2</text>
        <dbReference type="Rhea" id="RHEA:15101"/>
        <dbReference type="ChEBI" id="CHEBI:15378"/>
        <dbReference type="ChEBI" id="CHEBI:16526"/>
        <dbReference type="ChEBI" id="CHEBI:32551"/>
        <dbReference type="ChEBI" id="CHEBI:57791"/>
        <dbReference type="EC" id="4.1.1.20"/>
    </reaction>
</comment>
<reference evidence="11" key="1">
    <citation type="journal article" date="2014" name="Int. J. Syst. Evol. Microbiol.">
        <title>Complete genome sequence of Corynebacterium casei LMG S-19264T (=DSM 44701T), isolated from a smear-ripened cheese.</title>
        <authorList>
            <consortium name="US DOE Joint Genome Institute (JGI-PGF)"/>
            <person name="Walter F."/>
            <person name="Albersmeier A."/>
            <person name="Kalinowski J."/>
            <person name="Ruckert C."/>
        </authorList>
    </citation>
    <scope>NUCLEOTIDE SEQUENCE</scope>
    <source>
        <strain evidence="11">CGMCC 1.12153</strain>
    </source>
</reference>
<dbReference type="CDD" id="cd06828">
    <property type="entry name" value="PLPDE_III_DapDC"/>
    <property type="match status" value="1"/>
</dbReference>
<dbReference type="InterPro" id="IPR022643">
    <property type="entry name" value="De-COase2_C"/>
</dbReference>
<keyword evidence="5 8" id="KW-0457">Lysine biosynthesis</keyword>
<dbReference type="InterPro" id="IPR002986">
    <property type="entry name" value="DAP_deCOOHase_LysA"/>
</dbReference>
<evidence type="ECO:0000256" key="8">
    <source>
        <dbReference type="RuleBase" id="RU003738"/>
    </source>
</evidence>
<dbReference type="PRINTS" id="PR01179">
    <property type="entry name" value="ODADCRBXLASE"/>
</dbReference>
<gene>
    <name evidence="5 11" type="primary">lysA</name>
    <name evidence="11" type="ORF">GCM10010954_04250</name>
</gene>
<evidence type="ECO:0000313" key="11">
    <source>
        <dbReference type="EMBL" id="GGF08930.1"/>
    </source>
</evidence>
<dbReference type="InterPro" id="IPR029066">
    <property type="entry name" value="PLP-binding_barrel"/>
</dbReference>
<dbReference type="InterPro" id="IPR022653">
    <property type="entry name" value="De-COase2_pyr-phos_BS"/>
</dbReference>
<feature type="modified residue" description="N6-(pyridoxal phosphate)lysine" evidence="5 7">
    <location>
        <position position="62"/>
    </location>
</feature>
<comment type="function">
    <text evidence="5">Specifically catalyzes the decarboxylation of meso-diaminopimelate (meso-DAP) to L-lysine.</text>
</comment>
<evidence type="ECO:0000256" key="4">
    <source>
        <dbReference type="ARBA" id="ARBA00023239"/>
    </source>
</evidence>
<feature type="binding site" evidence="5">
    <location>
        <position position="289"/>
    </location>
    <ligand>
        <name>substrate</name>
    </ligand>
</feature>
<reference evidence="11" key="2">
    <citation type="submission" date="2020-09" db="EMBL/GenBank/DDBJ databases">
        <authorList>
            <person name="Sun Q."/>
            <person name="Zhou Y."/>
        </authorList>
    </citation>
    <scope>NUCLEOTIDE SEQUENCE</scope>
    <source>
        <strain evidence="11">CGMCC 1.12153</strain>
    </source>
</reference>
<dbReference type="Gene3D" id="2.40.37.10">
    <property type="entry name" value="Lyase, Ornithine Decarboxylase, Chain A, domain 1"/>
    <property type="match status" value="1"/>
</dbReference>
<dbReference type="GO" id="GO:0008836">
    <property type="term" value="F:diaminopimelate decarboxylase activity"/>
    <property type="evidence" value="ECO:0007669"/>
    <property type="project" value="UniProtKB-UniRule"/>
</dbReference>
<dbReference type="EMBL" id="BMEL01000001">
    <property type="protein sequence ID" value="GGF08930.1"/>
    <property type="molecule type" value="Genomic_DNA"/>
</dbReference>
<dbReference type="RefSeq" id="WP_188375810.1">
    <property type="nucleotide sequence ID" value="NZ_BMEL01000001.1"/>
</dbReference>
<feature type="binding site" evidence="5">
    <location>
        <begin position="286"/>
        <end position="289"/>
    </location>
    <ligand>
        <name>pyridoxal 5'-phosphate</name>
        <dbReference type="ChEBI" id="CHEBI:597326"/>
    </ligand>
</feature>
<dbReference type="InterPro" id="IPR000183">
    <property type="entry name" value="Orn/DAP/Arg_de-COase"/>
</dbReference>
<dbReference type="NCBIfam" id="TIGR01048">
    <property type="entry name" value="lysA"/>
    <property type="match status" value="1"/>
</dbReference>
<name>A0A917B0A9_HALAA</name>
<dbReference type="HAMAP" id="MF_02120">
    <property type="entry name" value="LysA"/>
    <property type="match status" value="1"/>
</dbReference>
<evidence type="ECO:0000259" key="9">
    <source>
        <dbReference type="Pfam" id="PF00278"/>
    </source>
</evidence>
<dbReference type="PRINTS" id="PR01181">
    <property type="entry name" value="DAPDCRBXLASE"/>
</dbReference>
<evidence type="ECO:0000256" key="2">
    <source>
        <dbReference type="ARBA" id="ARBA00022793"/>
    </source>
</evidence>
<proteinExistence type="inferred from homology"/>
<evidence type="ECO:0000259" key="10">
    <source>
        <dbReference type="Pfam" id="PF02784"/>
    </source>
</evidence>
<evidence type="ECO:0000313" key="12">
    <source>
        <dbReference type="Proteomes" id="UP000660110"/>
    </source>
</evidence>
<dbReference type="GO" id="GO:0030170">
    <property type="term" value="F:pyridoxal phosphate binding"/>
    <property type="evidence" value="ECO:0007669"/>
    <property type="project" value="UniProtKB-UniRule"/>
</dbReference>
<feature type="binding site" evidence="5">
    <location>
        <position position="386"/>
    </location>
    <ligand>
        <name>substrate</name>
    </ligand>
</feature>
<dbReference type="FunFam" id="3.20.20.10:FF:000003">
    <property type="entry name" value="Diaminopimelate decarboxylase"/>
    <property type="match status" value="1"/>
</dbReference>
<comment type="caution">
    <text evidence="11">The sequence shown here is derived from an EMBL/GenBank/DDBJ whole genome shotgun (WGS) entry which is preliminary data.</text>
</comment>
<keyword evidence="12" id="KW-1185">Reference proteome</keyword>
<dbReference type="PANTHER" id="PTHR43727:SF2">
    <property type="entry name" value="GROUP IV DECARBOXYLASE"/>
    <property type="match status" value="1"/>
</dbReference>